<evidence type="ECO:0000256" key="1">
    <source>
        <dbReference type="ARBA" id="ARBA00022793"/>
    </source>
</evidence>
<feature type="binding site" evidence="3">
    <location>
        <position position="362"/>
    </location>
    <ligand>
        <name>CTP</name>
        <dbReference type="ChEBI" id="CHEBI:37563"/>
    </ligand>
</feature>
<dbReference type="InterPro" id="IPR005252">
    <property type="entry name" value="CoaBC"/>
</dbReference>
<comment type="cofactor">
    <cofactor evidence="3">
        <name>FMN</name>
        <dbReference type="ChEBI" id="CHEBI:58210"/>
    </cofactor>
    <text evidence="3">Binds 1 FMN per subunit.</text>
</comment>
<keyword evidence="3" id="KW-0460">Magnesium</keyword>
<dbReference type="GO" id="GO:0004632">
    <property type="term" value="F:phosphopantothenate--cysteine ligase activity"/>
    <property type="evidence" value="ECO:0007669"/>
    <property type="project" value="UniProtKB-UniRule"/>
</dbReference>
<feature type="region of interest" description="Phosphopantothenate--cysteine ligase" evidence="3">
    <location>
        <begin position="210"/>
        <end position="429"/>
    </location>
</feature>
<comment type="similarity">
    <text evidence="3 4">In the C-terminal section; belongs to the PPC synthetase family.</text>
</comment>
<keyword evidence="3" id="KW-0479">Metal-binding</keyword>
<feature type="domain" description="Flavoprotein" evidence="5">
    <location>
        <begin position="26"/>
        <end position="196"/>
    </location>
</feature>
<dbReference type="Proteomes" id="UP000193925">
    <property type="component" value="Chromosome AFERRI"/>
</dbReference>
<keyword evidence="3 4" id="KW-0285">Flavoprotein</keyword>
<dbReference type="HAMAP" id="MF_02225">
    <property type="entry name" value="CoaBC"/>
    <property type="match status" value="1"/>
</dbReference>
<keyword evidence="3" id="KW-0511">Multifunctional enzyme</keyword>
<feature type="binding site" evidence="3">
    <location>
        <position position="358"/>
    </location>
    <ligand>
        <name>CTP</name>
        <dbReference type="ChEBI" id="CHEBI:37563"/>
    </ligand>
</feature>
<dbReference type="InterPro" id="IPR035929">
    <property type="entry name" value="CoaB-like_sf"/>
</dbReference>
<evidence type="ECO:0000256" key="3">
    <source>
        <dbReference type="HAMAP-Rule" id="MF_02225"/>
    </source>
</evidence>
<feature type="binding site" evidence="3">
    <location>
        <position position="309"/>
    </location>
    <ligand>
        <name>CTP</name>
        <dbReference type="ChEBI" id="CHEBI:37563"/>
    </ligand>
</feature>
<protein>
    <recommendedName>
        <fullName evidence="3">Coenzyme A biosynthesis bifunctional protein CoaBC</fullName>
    </recommendedName>
    <alternativeName>
        <fullName evidence="3">DNA/pantothenate metabolism flavoprotein</fullName>
    </alternativeName>
    <alternativeName>
        <fullName evidence="3">Phosphopantothenoylcysteine synthetase/decarboxylase</fullName>
        <shortName evidence="3">PPCS-PPCDC</shortName>
    </alternativeName>
    <domain>
        <recommendedName>
            <fullName evidence="3">Phosphopantothenoylcysteine decarboxylase</fullName>
            <shortName evidence="3">PPC decarboxylase</shortName>
            <shortName evidence="3">PPC-DC</shortName>
            <ecNumber evidence="3">4.1.1.36</ecNumber>
        </recommendedName>
        <alternativeName>
            <fullName evidence="3">CoaC</fullName>
        </alternativeName>
    </domain>
    <domain>
        <recommendedName>
            <fullName evidence="3">Phosphopantothenate--cysteine ligase</fullName>
            <ecNumber evidence="3">6.3.2.5</ecNumber>
        </recommendedName>
        <alternativeName>
            <fullName evidence="3">CoaB</fullName>
        </alternativeName>
        <alternativeName>
            <fullName evidence="3">Phosphopantothenoylcysteine synthetase</fullName>
            <shortName evidence="3">PPC synthetase</shortName>
            <shortName evidence="3">PPC-S</shortName>
        </alternativeName>
    </domain>
</protein>
<dbReference type="EC" id="6.3.2.5" evidence="3"/>
<dbReference type="InterPro" id="IPR036551">
    <property type="entry name" value="Flavin_trans-like"/>
</dbReference>
<comment type="function">
    <text evidence="4">Catalyzes two steps in the biosynthesis of coenzyme A. In the first step cysteine is conjugated to 4'-phosphopantothenate to form 4-phosphopantothenoylcysteine, in the latter compound is decarboxylated to form 4'-phosphopantotheine.</text>
</comment>
<dbReference type="Gene3D" id="3.40.50.1950">
    <property type="entry name" value="Flavin prenyltransferase-like"/>
    <property type="match status" value="1"/>
</dbReference>
<dbReference type="SUPFAM" id="SSF102645">
    <property type="entry name" value="CoaB-like"/>
    <property type="match status" value="1"/>
</dbReference>
<accession>A0A060UVW3</accession>
<dbReference type="NCBIfam" id="TIGR00521">
    <property type="entry name" value="coaBC_dfp"/>
    <property type="match status" value="1"/>
</dbReference>
<comment type="cofactor">
    <cofactor evidence="3">
        <name>Mg(2+)</name>
        <dbReference type="ChEBI" id="CHEBI:18420"/>
    </cofactor>
</comment>
<reference evidence="7" key="2">
    <citation type="submission" date="2014-07" db="EMBL/GenBank/DDBJ databases">
        <title>Initial genome analysis of the psychrotolerant acidophile Acidithiobacillus ferrivorans CF27: insights into iron and sulfur oxidation pathways and into biofilm formation.</title>
        <authorList>
            <person name="Talla E."/>
            <person name="Hedrich S."/>
            <person name="Mangenot S."/>
            <person name="Ji B."/>
            <person name="Johnson D.B."/>
            <person name="Barbe V."/>
            <person name="Bonnefoy V."/>
        </authorList>
    </citation>
    <scope>NUCLEOTIDE SEQUENCE [LARGE SCALE GENOMIC DNA]</scope>
    <source>
        <strain evidence="7">CF27</strain>
    </source>
</reference>
<dbReference type="EMBL" id="CCCS020000037">
    <property type="protein sequence ID" value="CDQ10714.1"/>
    <property type="molecule type" value="Genomic_DNA"/>
</dbReference>
<feature type="binding site" evidence="3">
    <location>
        <position position="299"/>
    </location>
    <ligand>
        <name>CTP</name>
        <dbReference type="ChEBI" id="CHEBI:37563"/>
    </ligand>
</feature>
<keyword evidence="2 3" id="KW-0456">Lyase</keyword>
<dbReference type="InterPro" id="IPR007085">
    <property type="entry name" value="DNA/pantothenate-metab_flavo_C"/>
</dbReference>
<dbReference type="GO" id="GO:0010181">
    <property type="term" value="F:FMN binding"/>
    <property type="evidence" value="ECO:0007669"/>
    <property type="project" value="UniProtKB-UniRule"/>
</dbReference>
<evidence type="ECO:0000259" key="6">
    <source>
        <dbReference type="Pfam" id="PF04127"/>
    </source>
</evidence>
<keyword evidence="3 4" id="KW-0288">FMN</keyword>
<evidence type="ECO:0000256" key="2">
    <source>
        <dbReference type="ARBA" id="ARBA00023239"/>
    </source>
</evidence>
<dbReference type="EMBL" id="LT841305">
    <property type="protein sequence ID" value="SMH65853.1"/>
    <property type="molecule type" value="Genomic_DNA"/>
</dbReference>
<dbReference type="EC" id="4.1.1.36" evidence="3"/>
<comment type="pathway">
    <text evidence="3 4">Cofactor biosynthesis; coenzyme A biosynthesis; CoA from (R)-pantothenate: step 3/5.</text>
</comment>
<keyword evidence="1 3" id="KW-0210">Decarboxylase</keyword>
<dbReference type="GO" id="GO:0046872">
    <property type="term" value="F:metal ion binding"/>
    <property type="evidence" value="ECO:0007669"/>
    <property type="project" value="UniProtKB-KW"/>
</dbReference>
<comment type="caution">
    <text evidence="3">Lacks conserved residue(s) required for the propagation of feature annotation.</text>
</comment>
<reference evidence="7" key="1">
    <citation type="submission" date="2014-03" db="EMBL/GenBank/DDBJ databases">
        <authorList>
            <person name="Genoscope - CEA"/>
        </authorList>
    </citation>
    <scope>NUCLEOTIDE SEQUENCE [LARGE SCALE GENOMIC DNA]</scope>
    <source>
        <strain evidence="7">CF27</strain>
    </source>
</reference>
<feature type="binding site" evidence="3">
    <location>
        <position position="344"/>
    </location>
    <ligand>
        <name>CTP</name>
        <dbReference type="ChEBI" id="CHEBI:37563"/>
    </ligand>
</feature>
<gene>
    <name evidence="7" type="primary">dfp</name>
    <name evidence="3" type="synonym">coaBC</name>
    <name evidence="8" type="ORF">AFERRI_20642</name>
    <name evidence="7" type="ORF">AFERRI_420012</name>
</gene>
<feature type="active site" description="Proton donor" evidence="3">
    <location>
        <position position="178"/>
    </location>
</feature>
<dbReference type="AlphaFoldDB" id="A0A060UVW3"/>
<keyword evidence="9" id="KW-1185">Reference proteome</keyword>
<evidence type="ECO:0000313" key="7">
    <source>
        <dbReference type="EMBL" id="CDQ10714.1"/>
    </source>
</evidence>
<dbReference type="PANTHER" id="PTHR14359">
    <property type="entry name" value="HOMO-OLIGOMERIC FLAVIN CONTAINING CYS DECARBOXYLASE FAMILY"/>
    <property type="match status" value="1"/>
</dbReference>
<feature type="binding site" evidence="3">
    <location>
        <begin position="325"/>
        <end position="328"/>
    </location>
    <ligand>
        <name>CTP</name>
        <dbReference type="ChEBI" id="CHEBI:37563"/>
    </ligand>
</feature>
<dbReference type="InterPro" id="IPR003382">
    <property type="entry name" value="Flavoprotein"/>
</dbReference>
<proteinExistence type="inferred from homology"/>
<dbReference type="Pfam" id="PF04127">
    <property type="entry name" value="DFP"/>
    <property type="match status" value="1"/>
</dbReference>
<feature type="domain" description="DNA/pantothenate metabolism flavoprotein C-terminal" evidence="6">
    <location>
        <begin position="205"/>
        <end position="414"/>
    </location>
</feature>
<organism evidence="7">
    <name type="scientific">Acidithiobacillus ferrivorans</name>
    <dbReference type="NCBI Taxonomy" id="160808"/>
    <lineage>
        <taxon>Bacteria</taxon>
        <taxon>Pseudomonadati</taxon>
        <taxon>Pseudomonadota</taxon>
        <taxon>Acidithiobacillia</taxon>
        <taxon>Acidithiobacillales</taxon>
        <taxon>Acidithiobacillaceae</taxon>
        <taxon>Acidithiobacillus</taxon>
    </lineage>
</organism>
<dbReference type="GO" id="GO:0004633">
    <property type="term" value="F:phosphopantothenoylcysteine decarboxylase activity"/>
    <property type="evidence" value="ECO:0007669"/>
    <property type="project" value="UniProtKB-UniRule"/>
</dbReference>
<dbReference type="Pfam" id="PF02441">
    <property type="entry name" value="Flavoprotein"/>
    <property type="match status" value="1"/>
</dbReference>
<feature type="region of interest" description="Phosphopantothenoylcysteine decarboxylase" evidence="3">
    <location>
        <begin position="1"/>
        <end position="209"/>
    </location>
</feature>
<dbReference type="GO" id="GO:0071513">
    <property type="term" value="C:phosphopantothenoylcysteine decarboxylase complex"/>
    <property type="evidence" value="ECO:0007669"/>
    <property type="project" value="TreeGrafter"/>
</dbReference>
<dbReference type="GO" id="GO:0015937">
    <property type="term" value="P:coenzyme A biosynthetic process"/>
    <property type="evidence" value="ECO:0007669"/>
    <property type="project" value="UniProtKB-UniRule"/>
</dbReference>
<dbReference type="GO" id="GO:0015941">
    <property type="term" value="P:pantothenate catabolic process"/>
    <property type="evidence" value="ECO:0007669"/>
    <property type="project" value="InterPro"/>
</dbReference>
<evidence type="ECO:0000256" key="4">
    <source>
        <dbReference type="RuleBase" id="RU364078"/>
    </source>
</evidence>
<comment type="similarity">
    <text evidence="3 4">In the N-terminal section; belongs to the HFCD (homo-oligomeric flavin containing Cys decarboxylase) superfamily.</text>
</comment>
<name>A0A060UVW3_9PROT</name>
<comment type="pathway">
    <text evidence="3 4">Cofactor biosynthesis; coenzyme A biosynthesis; CoA from (R)-pantothenate: step 2/5.</text>
</comment>
<comment type="function">
    <text evidence="3">Catalyzes two sequential steps in the biosynthesis of coenzyme A. In the first step cysteine is conjugated to 4'-phosphopantothenate to form 4-phosphopantothenoylcysteine. In the second step the latter compound is decarboxylated to form 4'-phosphopantotheine.</text>
</comment>
<dbReference type="PANTHER" id="PTHR14359:SF6">
    <property type="entry name" value="PHOSPHOPANTOTHENOYLCYSTEINE DECARBOXYLASE"/>
    <property type="match status" value="1"/>
</dbReference>
<comment type="catalytic activity">
    <reaction evidence="3 4">
        <text>(R)-4'-phosphopantothenate + L-cysteine + CTP = N-[(R)-4-phosphopantothenoyl]-L-cysteine + CMP + diphosphate + H(+)</text>
        <dbReference type="Rhea" id="RHEA:19397"/>
        <dbReference type="ChEBI" id="CHEBI:10986"/>
        <dbReference type="ChEBI" id="CHEBI:15378"/>
        <dbReference type="ChEBI" id="CHEBI:33019"/>
        <dbReference type="ChEBI" id="CHEBI:35235"/>
        <dbReference type="ChEBI" id="CHEBI:37563"/>
        <dbReference type="ChEBI" id="CHEBI:59458"/>
        <dbReference type="ChEBI" id="CHEBI:60377"/>
        <dbReference type="EC" id="6.3.2.5"/>
    </reaction>
</comment>
<keyword evidence="3 4" id="KW-0436">Ligase</keyword>
<evidence type="ECO:0000259" key="5">
    <source>
        <dbReference type="Pfam" id="PF02441"/>
    </source>
</evidence>
<comment type="catalytic activity">
    <reaction evidence="3 4">
        <text>N-[(R)-4-phosphopantothenoyl]-L-cysteine + H(+) = (R)-4'-phosphopantetheine + CO2</text>
        <dbReference type="Rhea" id="RHEA:16793"/>
        <dbReference type="ChEBI" id="CHEBI:15378"/>
        <dbReference type="ChEBI" id="CHEBI:16526"/>
        <dbReference type="ChEBI" id="CHEBI:59458"/>
        <dbReference type="ChEBI" id="CHEBI:61723"/>
        <dbReference type="EC" id="4.1.1.36"/>
    </reaction>
</comment>
<dbReference type="SUPFAM" id="SSF52507">
    <property type="entry name" value="Homo-oligomeric flavin-containing Cys decarboxylases, HFCD"/>
    <property type="match status" value="1"/>
</dbReference>
<evidence type="ECO:0000313" key="9">
    <source>
        <dbReference type="Proteomes" id="UP000193925"/>
    </source>
</evidence>
<dbReference type="UniPathway" id="UPA00241">
    <property type="reaction ID" value="UER00353"/>
</dbReference>
<evidence type="ECO:0000313" key="8">
    <source>
        <dbReference type="EMBL" id="SMH65853.1"/>
    </source>
</evidence>
<sequence length="429" mass="45876">MTNERRYKIAWMMESVFNTTEPLAGKRILLGVGGSIAAYKSPEIVRALHQAGVELRVVMTRGAAQFVTPLTLQAVSGEPVRSDLFAAAEEAAMDHIRLARWADALLIAPISANGMARLAQGWADDLLSTIVLANRAPLFLAPAMNSAMWAHPATQRNVAQLRADGAHFLGPDSGSLACGEEGTGRLLAPERLVGELRLALAEKTLRGQRVLITAGPTWEAIDPARGLSNRASGRQGFALAQAYAEAGAEVLLITGPTHEQTPAGVSRQDVLSAQDMLAACQQGLDKATDIFIANAAVADHRPSQFSAQKLSKTDIPNPLPLSMNPDIVSALHQDPRRPRWIVAFAAETRDHLAAASAKARRKGADVIVVNDITSVDVGMGAADNACSVLQGERVLHIPRCSKIDLARHLLRHLSSIFSLPGTESEDLHE</sequence>
<reference evidence="8 9" key="3">
    <citation type="submission" date="2017-03" db="EMBL/GenBank/DDBJ databases">
        <authorList>
            <person name="Regsiter A."/>
            <person name="William W."/>
        </authorList>
    </citation>
    <scope>NUCLEOTIDE SEQUENCE [LARGE SCALE GENOMIC DNA]</scope>
    <source>
        <strain evidence="8">PRJEB5721</strain>
    </source>
</reference>
<dbReference type="Gene3D" id="3.40.50.10300">
    <property type="entry name" value="CoaB-like"/>
    <property type="match status" value="1"/>
</dbReference>